<dbReference type="Gene3D" id="2.20.130.30">
    <property type="entry name" value="Protein of unknown function DUF2782"/>
    <property type="match status" value="1"/>
</dbReference>
<keyword evidence="2" id="KW-0732">Signal</keyword>
<sequence length="126" mass="13481">MRATPLFACFFALLGLGTSVFAQDAKPAPAATSAPPIEASSQPSRAEQRAAGRINQRIEHIKVEDAGSRIEELRVGGQTKRITVQPKTGNAPEYEVKPPDVTRGQAGTGNDSQVNTAPPVWNIKKF</sequence>
<evidence type="ECO:0000313" key="4">
    <source>
        <dbReference type="Proteomes" id="UP000252174"/>
    </source>
</evidence>
<proteinExistence type="predicted"/>
<reference evidence="3 4" key="1">
    <citation type="submission" date="2018-07" db="EMBL/GenBank/DDBJ databases">
        <title>Genomic Encyclopedia of Type Strains, Phase IV (KMG-IV): sequencing the most valuable type-strain genomes for metagenomic binning, comparative biology and taxonomic classification.</title>
        <authorList>
            <person name="Goeker M."/>
        </authorList>
    </citation>
    <scope>NUCLEOTIDE SEQUENCE [LARGE SCALE GENOMIC DNA]</scope>
    <source>
        <strain evidence="3 4">DSM 100911</strain>
    </source>
</reference>
<dbReference type="AlphaFoldDB" id="A0A369ADZ0"/>
<feature type="region of interest" description="Disordered" evidence="1">
    <location>
        <begin position="26"/>
        <end position="54"/>
    </location>
</feature>
<accession>A0A369ADZ0</accession>
<name>A0A369ADZ0_9BURK</name>
<feature type="compositionally biased region" description="Low complexity" evidence="1">
    <location>
        <begin position="26"/>
        <end position="39"/>
    </location>
</feature>
<evidence type="ECO:0000313" key="3">
    <source>
        <dbReference type="EMBL" id="RCX07373.1"/>
    </source>
</evidence>
<organism evidence="3 4">
    <name type="scientific">Extensimonas vulgaris</name>
    <dbReference type="NCBI Taxonomy" id="1031594"/>
    <lineage>
        <taxon>Bacteria</taxon>
        <taxon>Pseudomonadati</taxon>
        <taxon>Pseudomonadota</taxon>
        <taxon>Betaproteobacteria</taxon>
        <taxon>Burkholderiales</taxon>
        <taxon>Comamonadaceae</taxon>
        <taxon>Extensimonas</taxon>
    </lineage>
</organism>
<protein>
    <recommendedName>
        <fullName evidence="5">DUF2782 domain-containing protein</fullName>
    </recommendedName>
</protein>
<feature type="signal peptide" evidence="2">
    <location>
        <begin position="1"/>
        <end position="22"/>
    </location>
</feature>
<comment type="caution">
    <text evidence="3">The sequence shown here is derived from an EMBL/GenBank/DDBJ whole genome shotgun (WGS) entry which is preliminary data.</text>
</comment>
<dbReference type="EMBL" id="QPJU01000014">
    <property type="protein sequence ID" value="RCX07373.1"/>
    <property type="molecule type" value="Genomic_DNA"/>
</dbReference>
<feature type="region of interest" description="Disordered" evidence="1">
    <location>
        <begin position="81"/>
        <end position="126"/>
    </location>
</feature>
<dbReference type="RefSeq" id="WP_114484264.1">
    <property type="nucleotide sequence ID" value="NZ_QPJU01000014.1"/>
</dbReference>
<gene>
    <name evidence="3" type="ORF">DFR45_11424</name>
</gene>
<dbReference type="Proteomes" id="UP000252174">
    <property type="component" value="Unassembled WGS sequence"/>
</dbReference>
<keyword evidence="4" id="KW-1185">Reference proteome</keyword>
<dbReference type="OrthoDB" id="8688876at2"/>
<feature type="chain" id="PRO_5016752821" description="DUF2782 domain-containing protein" evidence="2">
    <location>
        <begin position="23"/>
        <end position="126"/>
    </location>
</feature>
<evidence type="ECO:0008006" key="5">
    <source>
        <dbReference type="Google" id="ProtNLM"/>
    </source>
</evidence>
<evidence type="ECO:0000256" key="1">
    <source>
        <dbReference type="SAM" id="MobiDB-lite"/>
    </source>
</evidence>
<evidence type="ECO:0000256" key="2">
    <source>
        <dbReference type="SAM" id="SignalP"/>
    </source>
</evidence>